<proteinExistence type="predicted"/>
<dbReference type="PANTHER" id="PTHR21879:SF13">
    <property type="entry name" value="OSIRIS 18"/>
    <property type="match status" value="1"/>
</dbReference>
<keyword evidence="4" id="KW-1185">Reference proteome</keyword>
<evidence type="ECO:0000256" key="2">
    <source>
        <dbReference type="SAM" id="SignalP"/>
    </source>
</evidence>
<dbReference type="EMBL" id="NNAY01000498">
    <property type="protein sequence ID" value="OXU27986.1"/>
    <property type="molecule type" value="Genomic_DNA"/>
</dbReference>
<keyword evidence="2" id="KW-0732">Signal</keyword>
<organism evidence="3 4">
    <name type="scientific">Trichomalopsis sarcophagae</name>
    <dbReference type="NCBI Taxonomy" id="543379"/>
    <lineage>
        <taxon>Eukaryota</taxon>
        <taxon>Metazoa</taxon>
        <taxon>Ecdysozoa</taxon>
        <taxon>Arthropoda</taxon>
        <taxon>Hexapoda</taxon>
        <taxon>Insecta</taxon>
        <taxon>Pterygota</taxon>
        <taxon>Neoptera</taxon>
        <taxon>Endopterygota</taxon>
        <taxon>Hymenoptera</taxon>
        <taxon>Apocrita</taxon>
        <taxon>Proctotrupomorpha</taxon>
        <taxon>Chalcidoidea</taxon>
        <taxon>Pteromalidae</taxon>
        <taxon>Pteromalinae</taxon>
        <taxon>Trichomalopsis</taxon>
    </lineage>
</organism>
<dbReference type="Proteomes" id="UP000215335">
    <property type="component" value="Unassembled WGS sequence"/>
</dbReference>
<dbReference type="GO" id="GO:0016020">
    <property type="term" value="C:membrane"/>
    <property type="evidence" value="ECO:0007669"/>
    <property type="project" value="TreeGrafter"/>
</dbReference>
<dbReference type="InterPro" id="IPR012464">
    <property type="entry name" value="DUF1676"/>
</dbReference>
<reference evidence="3 4" key="1">
    <citation type="journal article" date="2017" name="Curr. Biol.">
        <title>The Evolution of Venom by Co-option of Single-Copy Genes.</title>
        <authorList>
            <person name="Martinson E.O."/>
            <person name="Mrinalini"/>
            <person name="Kelkar Y.D."/>
            <person name="Chang C.H."/>
            <person name="Werren J.H."/>
        </authorList>
    </citation>
    <scope>NUCLEOTIDE SEQUENCE [LARGE SCALE GENOMIC DNA]</scope>
    <source>
        <strain evidence="3 4">Alberta</strain>
        <tissue evidence="3">Whole body</tissue>
    </source>
</reference>
<feature type="signal peptide" evidence="2">
    <location>
        <begin position="1"/>
        <end position="20"/>
    </location>
</feature>
<sequence>MRTFVAVLFLALALAGHARADFPGIQTTVDTLRSIYYRCAQDESMLSCAKPKVLKYLSEAVQQERLPITDDLSIVRSRSMTEDNEADEYISAQDAVDPKKREQLRSLMLEKFDAYLASHTLEAKLPEAIVGSNIVPRSLVDSVPKSISIPLSDSPNGSGRGFVKKVMIPFLLGLKFKATALVPLALALIALKTWKALTLGLLSLVLSGAMLIFKLTKPKVAYEVVHYGHPPVEHPPHWDTASHGPYRAYRK</sequence>
<comment type="caution">
    <text evidence="3">The sequence shown here is derived from an EMBL/GenBank/DDBJ whole genome shotgun (WGS) entry which is preliminary data.</text>
</comment>
<keyword evidence="1" id="KW-0472">Membrane</keyword>
<protein>
    <recommendedName>
        <fullName evidence="5">Osiris 18</fullName>
    </recommendedName>
</protein>
<gene>
    <name evidence="3" type="ORF">TSAR_006734</name>
</gene>
<accession>A0A232FAW9</accession>
<evidence type="ECO:0000256" key="1">
    <source>
        <dbReference type="SAM" id="Phobius"/>
    </source>
</evidence>
<evidence type="ECO:0000313" key="3">
    <source>
        <dbReference type="EMBL" id="OXU27986.1"/>
    </source>
</evidence>
<name>A0A232FAW9_9HYME</name>
<evidence type="ECO:0000313" key="4">
    <source>
        <dbReference type="Proteomes" id="UP000215335"/>
    </source>
</evidence>
<feature type="transmembrane region" description="Helical" evidence="1">
    <location>
        <begin position="196"/>
        <end position="213"/>
    </location>
</feature>
<dbReference type="OrthoDB" id="8119930at2759"/>
<evidence type="ECO:0008006" key="5">
    <source>
        <dbReference type="Google" id="ProtNLM"/>
    </source>
</evidence>
<dbReference type="Pfam" id="PF07898">
    <property type="entry name" value="DUF1676"/>
    <property type="match status" value="1"/>
</dbReference>
<dbReference type="STRING" id="543379.A0A232FAW9"/>
<keyword evidence="1" id="KW-0812">Transmembrane</keyword>
<feature type="transmembrane region" description="Helical" evidence="1">
    <location>
        <begin position="166"/>
        <end position="189"/>
    </location>
</feature>
<keyword evidence="1" id="KW-1133">Transmembrane helix</keyword>
<dbReference type="PANTHER" id="PTHR21879">
    <property type="entry name" value="FI03362P-RELATED-RELATED"/>
    <property type="match status" value="1"/>
</dbReference>
<feature type="chain" id="PRO_5012082219" description="Osiris 18" evidence="2">
    <location>
        <begin position="21"/>
        <end position="251"/>
    </location>
</feature>
<dbReference type="AlphaFoldDB" id="A0A232FAW9"/>